<dbReference type="Proteomes" id="UP000272778">
    <property type="component" value="Unassembled WGS sequence"/>
</dbReference>
<dbReference type="SUPFAM" id="SSF52402">
    <property type="entry name" value="Adenine nucleotide alpha hydrolases-like"/>
    <property type="match status" value="1"/>
</dbReference>
<proteinExistence type="inferred from homology"/>
<dbReference type="EMBL" id="RQIS01000009">
    <property type="protein sequence ID" value="RQH05810.1"/>
    <property type="molecule type" value="Genomic_DNA"/>
</dbReference>
<dbReference type="CDD" id="cd00293">
    <property type="entry name" value="USP-like"/>
    <property type="match status" value="1"/>
</dbReference>
<accession>A0A3N6PUH3</accession>
<dbReference type="RefSeq" id="WP_124151738.1">
    <property type="nucleotide sequence ID" value="NZ_RQIS01000009.1"/>
</dbReference>
<comment type="similarity">
    <text evidence="1">Belongs to the universal stress protein A family.</text>
</comment>
<organism evidence="3 4">
    <name type="scientific">Paraburkholderia dinghuensis</name>
    <dbReference type="NCBI Taxonomy" id="2305225"/>
    <lineage>
        <taxon>Bacteria</taxon>
        <taxon>Pseudomonadati</taxon>
        <taxon>Pseudomonadota</taxon>
        <taxon>Betaproteobacteria</taxon>
        <taxon>Burkholderiales</taxon>
        <taxon>Burkholderiaceae</taxon>
        <taxon>Paraburkholderia</taxon>
    </lineage>
</organism>
<dbReference type="InterPro" id="IPR014729">
    <property type="entry name" value="Rossmann-like_a/b/a_fold"/>
</dbReference>
<dbReference type="Gene3D" id="3.40.50.620">
    <property type="entry name" value="HUPs"/>
    <property type="match status" value="1"/>
</dbReference>
<dbReference type="OrthoDB" id="8547832at2"/>
<evidence type="ECO:0000313" key="4">
    <source>
        <dbReference type="Proteomes" id="UP000272778"/>
    </source>
</evidence>
<sequence length="160" mass="17015">MYTRILVPLDGSETASSALETALQLAVDMKAELRPIYVIDVPILAFDSPGFDPTIIRDAYEVEGQRVTAQAEARMKQRGVTGTARIEEVSAPGEDVAERILLAAADCKADLIVMGTHGRRGLRRLVLGSVAERVLRGTTLPVLLVSSRAQAAALEAGASS</sequence>
<dbReference type="Pfam" id="PF00582">
    <property type="entry name" value="Usp"/>
    <property type="match status" value="1"/>
</dbReference>
<evidence type="ECO:0000259" key="2">
    <source>
        <dbReference type="Pfam" id="PF00582"/>
    </source>
</evidence>
<dbReference type="InterPro" id="IPR006016">
    <property type="entry name" value="UspA"/>
</dbReference>
<gene>
    <name evidence="3" type="ORF">D1Y85_14470</name>
</gene>
<evidence type="ECO:0000313" key="3">
    <source>
        <dbReference type="EMBL" id="RQH05810.1"/>
    </source>
</evidence>
<dbReference type="PANTHER" id="PTHR46268">
    <property type="entry name" value="STRESS RESPONSE PROTEIN NHAX"/>
    <property type="match status" value="1"/>
</dbReference>
<keyword evidence="4" id="KW-1185">Reference proteome</keyword>
<dbReference type="InterPro" id="IPR006015">
    <property type="entry name" value="Universal_stress_UspA"/>
</dbReference>
<dbReference type="PRINTS" id="PR01438">
    <property type="entry name" value="UNVRSLSTRESS"/>
</dbReference>
<dbReference type="AlphaFoldDB" id="A0A3N6PUH3"/>
<feature type="domain" description="UspA" evidence="2">
    <location>
        <begin position="1"/>
        <end position="145"/>
    </location>
</feature>
<evidence type="ECO:0000256" key="1">
    <source>
        <dbReference type="ARBA" id="ARBA00008791"/>
    </source>
</evidence>
<reference evidence="3 4" key="1">
    <citation type="submission" date="2018-11" db="EMBL/GenBank/DDBJ databases">
        <title>Paraburkholderia sp. DHOA04, isolated from soil.</title>
        <authorList>
            <person name="Gao Z.-H."/>
            <person name="Qiu L.-H."/>
            <person name="Fu J.-C."/>
        </authorList>
    </citation>
    <scope>NUCLEOTIDE SEQUENCE [LARGE SCALE GENOMIC DNA]</scope>
    <source>
        <strain evidence="3 4">DHOA04</strain>
    </source>
</reference>
<comment type="caution">
    <text evidence="3">The sequence shown here is derived from an EMBL/GenBank/DDBJ whole genome shotgun (WGS) entry which is preliminary data.</text>
</comment>
<dbReference type="PANTHER" id="PTHR46268:SF15">
    <property type="entry name" value="UNIVERSAL STRESS PROTEIN HP_0031"/>
    <property type="match status" value="1"/>
</dbReference>
<protein>
    <submittedName>
        <fullName evidence="3">Universal stress protein</fullName>
    </submittedName>
</protein>
<name>A0A3N6PUH3_9BURK</name>